<dbReference type="UniPathway" id="UPA00079"/>
<evidence type="ECO:0000313" key="4">
    <source>
        <dbReference type="EMBL" id="SHF89269.1"/>
    </source>
</evidence>
<keyword evidence="1" id="KW-0474">Menaquinone biosynthesis</keyword>
<reference evidence="4 5" key="1">
    <citation type="submission" date="2016-11" db="EMBL/GenBank/DDBJ databases">
        <authorList>
            <person name="Jaros S."/>
            <person name="Januszkiewicz K."/>
            <person name="Wedrychowicz H."/>
        </authorList>
    </citation>
    <scope>NUCLEOTIDE SEQUENCE [LARGE SCALE GENOMIC DNA]</scope>
    <source>
        <strain evidence="4 5">DSM 18119</strain>
    </source>
</reference>
<dbReference type="STRING" id="1121884.SAMN02745131_03792"/>
<dbReference type="Pfam" id="PF01048">
    <property type="entry name" value="PNP_UDP_1"/>
    <property type="match status" value="1"/>
</dbReference>
<dbReference type="SUPFAM" id="SSF53167">
    <property type="entry name" value="Purine and uridine phosphorylases"/>
    <property type="match status" value="1"/>
</dbReference>
<accession>A0A1M5FCR7</accession>
<comment type="pathway">
    <text evidence="1">Quinol/quinone metabolism; menaquinone biosynthesis.</text>
</comment>
<keyword evidence="1 4" id="KW-0378">Hydrolase</keyword>
<comment type="similarity">
    <text evidence="1">Belongs to the PNP/UDP phosphorylase family. Futalosine hydrolase subfamily.</text>
</comment>
<evidence type="ECO:0000256" key="2">
    <source>
        <dbReference type="NCBIfam" id="TIGR03664"/>
    </source>
</evidence>
<evidence type="ECO:0000313" key="5">
    <source>
        <dbReference type="Proteomes" id="UP000184048"/>
    </source>
</evidence>
<dbReference type="InterPro" id="IPR000845">
    <property type="entry name" value="Nucleoside_phosphorylase_d"/>
</dbReference>
<dbReference type="GO" id="GO:0005829">
    <property type="term" value="C:cytosol"/>
    <property type="evidence" value="ECO:0007669"/>
    <property type="project" value="TreeGrafter"/>
</dbReference>
<comment type="function">
    <text evidence="1">Catalyzes the hydrolysis of futalosine (FL) to dehypoxanthine futalosine (DHFL) and hypoxanthine, a step in the biosynthesis of menaquinone (MK, vitamin K2).</text>
</comment>
<dbReference type="EMBL" id="FQUU01000022">
    <property type="protein sequence ID" value="SHF89269.1"/>
    <property type="molecule type" value="Genomic_DNA"/>
</dbReference>
<dbReference type="HAMAP" id="MF_00991">
    <property type="entry name" value="MqnB"/>
    <property type="match status" value="1"/>
</dbReference>
<name>A0A1M5FCR7_9BACT</name>
<dbReference type="GO" id="GO:0019284">
    <property type="term" value="P:L-methionine salvage from S-adenosylmethionine"/>
    <property type="evidence" value="ECO:0007669"/>
    <property type="project" value="TreeGrafter"/>
</dbReference>
<dbReference type="PANTHER" id="PTHR46832:SF2">
    <property type="entry name" value="FUTALOSINE HYDROLASE"/>
    <property type="match status" value="1"/>
</dbReference>
<protein>
    <recommendedName>
        <fullName evidence="1 2">Futalosine hydrolase</fullName>
        <shortName evidence="1">FL hydrolase</shortName>
        <ecNumber evidence="1 2">3.2.2.26</ecNumber>
    </recommendedName>
    <alternativeName>
        <fullName evidence="1">Futalosine nucleosidase</fullName>
    </alternativeName>
    <alternativeName>
        <fullName evidence="1">Menaquinone biosynthetic enzyme MqnB</fullName>
    </alternativeName>
</protein>
<keyword evidence="5" id="KW-1185">Reference proteome</keyword>
<proteinExistence type="inferred from homology"/>
<dbReference type="OrthoDB" id="9788270at2"/>
<organism evidence="4 5">
    <name type="scientific">Flavisolibacter ginsengisoli DSM 18119</name>
    <dbReference type="NCBI Taxonomy" id="1121884"/>
    <lineage>
        <taxon>Bacteria</taxon>
        <taxon>Pseudomonadati</taxon>
        <taxon>Bacteroidota</taxon>
        <taxon>Chitinophagia</taxon>
        <taxon>Chitinophagales</taxon>
        <taxon>Chitinophagaceae</taxon>
        <taxon>Flavisolibacter</taxon>
    </lineage>
</organism>
<dbReference type="EC" id="3.2.2.26" evidence="1 2"/>
<dbReference type="AlphaFoldDB" id="A0A1M5FCR7"/>
<dbReference type="RefSeq" id="WP_072836914.1">
    <property type="nucleotide sequence ID" value="NZ_FQUU01000022.1"/>
</dbReference>
<dbReference type="InterPro" id="IPR019963">
    <property type="entry name" value="FL_hydrolase_MqnB"/>
</dbReference>
<dbReference type="PANTHER" id="PTHR46832">
    <property type="entry name" value="5'-METHYLTHIOADENOSINE/S-ADENOSYLHOMOCYSTEINE NUCLEOSIDASE"/>
    <property type="match status" value="1"/>
</dbReference>
<gene>
    <name evidence="1" type="primary">mqnB</name>
    <name evidence="4" type="ORF">SAMN02745131_03792</name>
</gene>
<evidence type="ECO:0000259" key="3">
    <source>
        <dbReference type="Pfam" id="PF01048"/>
    </source>
</evidence>
<dbReference type="GO" id="GO:0008782">
    <property type="term" value="F:adenosylhomocysteine nucleosidase activity"/>
    <property type="evidence" value="ECO:0007669"/>
    <property type="project" value="TreeGrafter"/>
</dbReference>
<feature type="domain" description="Nucleoside phosphorylase" evidence="3">
    <location>
        <begin position="30"/>
        <end position="210"/>
    </location>
</feature>
<dbReference type="NCBIfam" id="TIGR03664">
    <property type="entry name" value="fut_nucase"/>
    <property type="match status" value="1"/>
</dbReference>
<evidence type="ECO:0000256" key="1">
    <source>
        <dbReference type="HAMAP-Rule" id="MF_00991"/>
    </source>
</evidence>
<sequence>MEVLLCAATRLEIDPTIQYLASQNIKNIDILVTGVGLIAATYHITKAVYQKRPQLILQAGIAGALDTNLKLGSVVIIESETIGDLGVMEQGSFRSLFDMKFLQENDAPWTNATLLNATGILDELLLPRVKGVSINEITTLPSRIEQYKDTMGASVESMEGAALHYVGLMENIPFLQVRSLSNFVGERDKSKWQIKEAIENLNKELIPIISKFVRL</sequence>
<dbReference type="GO" id="GO:0008930">
    <property type="term" value="F:methylthioadenosine nucleosidase activity"/>
    <property type="evidence" value="ECO:0007669"/>
    <property type="project" value="TreeGrafter"/>
</dbReference>
<dbReference type="GO" id="GO:0009234">
    <property type="term" value="P:menaquinone biosynthetic process"/>
    <property type="evidence" value="ECO:0007669"/>
    <property type="project" value="UniProtKB-UniRule"/>
</dbReference>
<dbReference type="InterPro" id="IPR035994">
    <property type="entry name" value="Nucleoside_phosphorylase_sf"/>
</dbReference>
<dbReference type="GO" id="GO:0009116">
    <property type="term" value="P:nucleoside metabolic process"/>
    <property type="evidence" value="ECO:0007669"/>
    <property type="project" value="InterPro"/>
</dbReference>
<comment type="catalytic activity">
    <reaction evidence="1">
        <text>futalosine + H2O = dehypoxanthine futalosine + hypoxanthine</text>
        <dbReference type="Rhea" id="RHEA:25904"/>
        <dbReference type="ChEBI" id="CHEBI:15377"/>
        <dbReference type="ChEBI" id="CHEBI:17368"/>
        <dbReference type="ChEBI" id="CHEBI:58863"/>
        <dbReference type="ChEBI" id="CHEBI:58864"/>
        <dbReference type="EC" id="3.2.2.26"/>
    </reaction>
</comment>
<dbReference type="Proteomes" id="UP000184048">
    <property type="component" value="Unassembled WGS sequence"/>
</dbReference>
<dbReference type="Gene3D" id="3.40.50.1580">
    <property type="entry name" value="Nucleoside phosphorylase domain"/>
    <property type="match status" value="1"/>
</dbReference>